<dbReference type="OrthoDB" id="2152248at2759"/>
<sequence length="104" mass="11678">MSRKRTISVAGLEVHVYSVSPIAEGEQSHGEMVIFFLLHGRYASAQQIDPIARSVIEQTKNNTRNLLVVTFDQRNHGKRRLDPQRNDAGQVKKNGNKPNGRLDA</sequence>
<dbReference type="Proteomes" id="UP000717328">
    <property type="component" value="Unassembled WGS sequence"/>
</dbReference>
<dbReference type="SUPFAM" id="SSF53474">
    <property type="entry name" value="alpha/beta-Hydrolases"/>
    <property type="match status" value="1"/>
</dbReference>
<dbReference type="InterPro" id="IPR029058">
    <property type="entry name" value="AB_hydrolase_fold"/>
</dbReference>
<gene>
    <name evidence="2" type="ORF">H0H81_002414</name>
</gene>
<protein>
    <submittedName>
        <fullName evidence="2">Uncharacterized protein</fullName>
    </submittedName>
</protein>
<feature type="region of interest" description="Disordered" evidence="1">
    <location>
        <begin position="70"/>
        <end position="104"/>
    </location>
</feature>
<reference evidence="2" key="1">
    <citation type="submission" date="2021-02" db="EMBL/GenBank/DDBJ databases">
        <authorList>
            <person name="Nieuwenhuis M."/>
            <person name="Van De Peppel L.J.J."/>
        </authorList>
    </citation>
    <scope>NUCLEOTIDE SEQUENCE</scope>
    <source>
        <strain evidence="2">D49</strain>
    </source>
</reference>
<reference evidence="2" key="2">
    <citation type="submission" date="2021-10" db="EMBL/GenBank/DDBJ databases">
        <title>Phylogenomics reveals ancestral predisposition of the termite-cultivated fungus Termitomyces towards a domesticated lifestyle.</title>
        <authorList>
            <person name="Auxier B."/>
            <person name="Grum-Grzhimaylo A."/>
            <person name="Cardenas M.E."/>
            <person name="Lodge J.D."/>
            <person name="Laessoe T."/>
            <person name="Pedersen O."/>
            <person name="Smith M.E."/>
            <person name="Kuyper T.W."/>
            <person name="Franco-Molano E.A."/>
            <person name="Baroni T.J."/>
            <person name="Aanen D.K."/>
        </authorList>
    </citation>
    <scope>NUCLEOTIDE SEQUENCE</scope>
    <source>
        <strain evidence="2">D49</strain>
    </source>
</reference>
<evidence type="ECO:0000256" key="1">
    <source>
        <dbReference type="SAM" id="MobiDB-lite"/>
    </source>
</evidence>
<evidence type="ECO:0000313" key="3">
    <source>
        <dbReference type="Proteomes" id="UP000717328"/>
    </source>
</evidence>
<organism evidence="2 3">
    <name type="scientific">Sphagnurus paluster</name>
    <dbReference type="NCBI Taxonomy" id="117069"/>
    <lineage>
        <taxon>Eukaryota</taxon>
        <taxon>Fungi</taxon>
        <taxon>Dikarya</taxon>
        <taxon>Basidiomycota</taxon>
        <taxon>Agaricomycotina</taxon>
        <taxon>Agaricomycetes</taxon>
        <taxon>Agaricomycetidae</taxon>
        <taxon>Agaricales</taxon>
        <taxon>Tricholomatineae</taxon>
        <taxon>Lyophyllaceae</taxon>
        <taxon>Sphagnurus</taxon>
    </lineage>
</organism>
<proteinExistence type="predicted"/>
<keyword evidence="3" id="KW-1185">Reference proteome</keyword>
<dbReference type="EMBL" id="JABCKI010005790">
    <property type="protein sequence ID" value="KAG5637970.1"/>
    <property type="molecule type" value="Genomic_DNA"/>
</dbReference>
<dbReference type="AlphaFoldDB" id="A0A9P7FVD9"/>
<name>A0A9P7FVD9_9AGAR</name>
<evidence type="ECO:0000313" key="2">
    <source>
        <dbReference type="EMBL" id="KAG5637970.1"/>
    </source>
</evidence>
<comment type="caution">
    <text evidence="2">The sequence shown here is derived from an EMBL/GenBank/DDBJ whole genome shotgun (WGS) entry which is preliminary data.</text>
</comment>
<accession>A0A9P7FVD9</accession>